<reference evidence="4 5" key="1">
    <citation type="submission" date="2024-07" db="EMBL/GenBank/DDBJ databases">
        <authorList>
            <person name="Thanompreechachai J."/>
            <person name="Duangmal K."/>
        </authorList>
    </citation>
    <scope>NUCLEOTIDE SEQUENCE [LARGE SCALE GENOMIC DNA]</scope>
    <source>
        <strain evidence="4 5">TBRC 1896</strain>
    </source>
</reference>
<evidence type="ECO:0000256" key="1">
    <source>
        <dbReference type="ARBA" id="ARBA00022679"/>
    </source>
</evidence>
<organism evidence="4 5">
    <name type="scientific">Kineococcus mangrovi</name>
    <dbReference type="NCBI Taxonomy" id="1660183"/>
    <lineage>
        <taxon>Bacteria</taxon>
        <taxon>Bacillati</taxon>
        <taxon>Actinomycetota</taxon>
        <taxon>Actinomycetes</taxon>
        <taxon>Kineosporiales</taxon>
        <taxon>Kineosporiaceae</taxon>
        <taxon>Kineococcus</taxon>
    </lineage>
</organism>
<dbReference type="Pfam" id="PF00583">
    <property type="entry name" value="Acetyltransf_1"/>
    <property type="match status" value="1"/>
</dbReference>
<evidence type="ECO:0000259" key="3">
    <source>
        <dbReference type="PROSITE" id="PS51186"/>
    </source>
</evidence>
<dbReference type="Gene3D" id="3.40.630.30">
    <property type="match status" value="1"/>
</dbReference>
<sequence>MTVLVRRPVEAEWEHWRDLRLRMLADTPEAFAETLATAQGHDEAEWRFRVRRTWQPGSFTVVGVEGATDRWVGTMGAFTDPAGGVVLVSVFVEPAHRGGVLADRLLAAVLAWARDVRGVGGITLHVHERNLRAQAFYRRRGFVDHGVRVPYVLDPTSEEIEMELRFAGV</sequence>
<dbReference type="RefSeq" id="WP_370719726.1">
    <property type="nucleotide sequence ID" value="NZ_JBGGTQ010000006.1"/>
</dbReference>
<name>A0ABV4I471_9ACTN</name>
<dbReference type="CDD" id="cd04301">
    <property type="entry name" value="NAT_SF"/>
    <property type="match status" value="1"/>
</dbReference>
<dbReference type="PANTHER" id="PTHR43420:SF44">
    <property type="entry name" value="ACETYLTRANSFERASE YPEA"/>
    <property type="match status" value="1"/>
</dbReference>
<protein>
    <submittedName>
        <fullName evidence="4">GNAT family N-acetyltransferase</fullName>
    </submittedName>
</protein>
<dbReference type="SUPFAM" id="SSF55729">
    <property type="entry name" value="Acyl-CoA N-acyltransferases (Nat)"/>
    <property type="match status" value="1"/>
</dbReference>
<keyword evidence="1" id="KW-0808">Transferase</keyword>
<dbReference type="InterPro" id="IPR016181">
    <property type="entry name" value="Acyl_CoA_acyltransferase"/>
</dbReference>
<dbReference type="PANTHER" id="PTHR43420">
    <property type="entry name" value="ACETYLTRANSFERASE"/>
    <property type="match status" value="1"/>
</dbReference>
<dbReference type="InterPro" id="IPR000182">
    <property type="entry name" value="GNAT_dom"/>
</dbReference>
<evidence type="ECO:0000313" key="5">
    <source>
        <dbReference type="Proteomes" id="UP001566476"/>
    </source>
</evidence>
<keyword evidence="2" id="KW-0012">Acyltransferase</keyword>
<accession>A0ABV4I471</accession>
<comment type="caution">
    <text evidence="4">The sequence shown here is derived from an EMBL/GenBank/DDBJ whole genome shotgun (WGS) entry which is preliminary data.</text>
</comment>
<dbReference type="InterPro" id="IPR050680">
    <property type="entry name" value="YpeA/RimI_acetyltransf"/>
</dbReference>
<dbReference type="Proteomes" id="UP001566476">
    <property type="component" value="Unassembled WGS sequence"/>
</dbReference>
<keyword evidence="5" id="KW-1185">Reference proteome</keyword>
<gene>
    <name evidence="4" type="ORF">AB2L28_14710</name>
</gene>
<feature type="domain" description="N-acetyltransferase" evidence="3">
    <location>
        <begin position="3"/>
        <end position="167"/>
    </location>
</feature>
<evidence type="ECO:0000313" key="4">
    <source>
        <dbReference type="EMBL" id="MEZ0493487.1"/>
    </source>
</evidence>
<evidence type="ECO:0000256" key="2">
    <source>
        <dbReference type="ARBA" id="ARBA00023315"/>
    </source>
</evidence>
<dbReference type="EMBL" id="JBGGTQ010000006">
    <property type="protein sequence ID" value="MEZ0493487.1"/>
    <property type="molecule type" value="Genomic_DNA"/>
</dbReference>
<proteinExistence type="predicted"/>
<dbReference type="PROSITE" id="PS51186">
    <property type="entry name" value="GNAT"/>
    <property type="match status" value="1"/>
</dbReference>